<dbReference type="Proteomes" id="UP001567538">
    <property type="component" value="Unassembled WGS sequence"/>
</dbReference>
<protein>
    <submittedName>
        <fullName evidence="2">Uncharacterized protein</fullName>
    </submittedName>
</protein>
<accession>A0ABD1GDW5</accession>
<evidence type="ECO:0000313" key="3">
    <source>
        <dbReference type="Proteomes" id="UP001567538"/>
    </source>
</evidence>
<evidence type="ECO:0000313" key="2">
    <source>
        <dbReference type="EMBL" id="KAL1541404.1"/>
    </source>
</evidence>
<sequence>MNAKLNFVISLKPWRSVGSQTKNEAFGTSRNHNSGRSKWATEGAVSGGAKVKSAVGGGRPPPTAPPASATETKESKQCQ</sequence>
<feature type="compositionally biased region" description="Low complexity" evidence="1">
    <location>
        <begin position="43"/>
        <end position="54"/>
    </location>
</feature>
<proteinExistence type="predicted"/>
<feature type="region of interest" description="Disordered" evidence="1">
    <location>
        <begin position="18"/>
        <end position="79"/>
    </location>
</feature>
<comment type="caution">
    <text evidence="2">The sequence shown here is derived from an EMBL/GenBank/DDBJ whole genome shotgun (WGS) entry which is preliminary data.</text>
</comment>
<dbReference type="AlphaFoldDB" id="A0ABD1GDW5"/>
<evidence type="ECO:0000256" key="1">
    <source>
        <dbReference type="SAM" id="MobiDB-lite"/>
    </source>
</evidence>
<feature type="compositionally biased region" description="Polar residues" evidence="1">
    <location>
        <begin position="18"/>
        <end position="36"/>
    </location>
</feature>
<organism evidence="2 3">
    <name type="scientific">Salvia divinorum</name>
    <name type="common">Maria pastora</name>
    <name type="synonym">Diviner's sage</name>
    <dbReference type="NCBI Taxonomy" id="28513"/>
    <lineage>
        <taxon>Eukaryota</taxon>
        <taxon>Viridiplantae</taxon>
        <taxon>Streptophyta</taxon>
        <taxon>Embryophyta</taxon>
        <taxon>Tracheophyta</taxon>
        <taxon>Spermatophyta</taxon>
        <taxon>Magnoliopsida</taxon>
        <taxon>eudicotyledons</taxon>
        <taxon>Gunneridae</taxon>
        <taxon>Pentapetalae</taxon>
        <taxon>asterids</taxon>
        <taxon>lamiids</taxon>
        <taxon>Lamiales</taxon>
        <taxon>Lamiaceae</taxon>
        <taxon>Nepetoideae</taxon>
        <taxon>Mentheae</taxon>
        <taxon>Salviinae</taxon>
        <taxon>Salvia</taxon>
        <taxon>Salvia subgen. Calosphace</taxon>
    </lineage>
</organism>
<name>A0ABD1GDW5_SALDI</name>
<gene>
    <name evidence="2" type="ORF">AAHA92_25629</name>
</gene>
<reference evidence="2 3" key="1">
    <citation type="submission" date="2024-06" db="EMBL/GenBank/DDBJ databases">
        <title>A chromosome level genome sequence of Diviner's sage (Salvia divinorum).</title>
        <authorList>
            <person name="Ford S.A."/>
            <person name="Ro D.-K."/>
            <person name="Ness R.W."/>
            <person name="Phillips M.A."/>
        </authorList>
    </citation>
    <scope>NUCLEOTIDE SEQUENCE [LARGE SCALE GENOMIC DNA]</scope>
    <source>
        <strain evidence="2">SAF-2024a</strain>
        <tissue evidence="2">Leaf</tissue>
    </source>
</reference>
<dbReference type="EMBL" id="JBEAFC010000009">
    <property type="protein sequence ID" value="KAL1541404.1"/>
    <property type="molecule type" value="Genomic_DNA"/>
</dbReference>
<keyword evidence="3" id="KW-1185">Reference proteome</keyword>